<dbReference type="GO" id="GO:0005975">
    <property type="term" value="P:carbohydrate metabolic process"/>
    <property type="evidence" value="ECO:0007669"/>
    <property type="project" value="InterPro"/>
</dbReference>
<dbReference type="CDD" id="cd10918">
    <property type="entry name" value="CE4_NodB_like_5s_6s"/>
    <property type="match status" value="1"/>
</dbReference>
<dbReference type="InterPro" id="IPR002509">
    <property type="entry name" value="NODB_dom"/>
</dbReference>
<dbReference type="AlphaFoldDB" id="A0A1M5DVI1"/>
<proteinExistence type="inferred from homology"/>
<keyword evidence="9" id="KW-1185">Reference proteome</keyword>
<dbReference type="InterPro" id="IPR051398">
    <property type="entry name" value="Polysacch_Deacetylase"/>
</dbReference>
<comment type="function">
    <text evidence="1">Is involved in generating a small heat-stable compound (Nod), an acylated oligomer of N-acetylglucosamine, that stimulates mitosis in various plant protoplasts.</text>
</comment>
<dbReference type="GO" id="GO:0005576">
    <property type="term" value="C:extracellular region"/>
    <property type="evidence" value="ECO:0007669"/>
    <property type="project" value="UniProtKB-SubCell"/>
</dbReference>
<feature type="domain" description="NodB homology" evidence="7">
    <location>
        <begin position="213"/>
        <end position="285"/>
    </location>
</feature>
<comment type="subcellular location">
    <subcellularLocation>
        <location evidence="2">Secreted</location>
    </subcellularLocation>
</comment>
<evidence type="ECO:0000313" key="8">
    <source>
        <dbReference type="EMBL" id="SHF70930.1"/>
    </source>
</evidence>
<dbReference type="PANTHER" id="PTHR34216">
    <property type="match status" value="1"/>
</dbReference>
<evidence type="ECO:0000256" key="2">
    <source>
        <dbReference type="ARBA" id="ARBA00004613"/>
    </source>
</evidence>
<accession>A0A1M5DVI1</accession>
<dbReference type="InterPro" id="IPR011330">
    <property type="entry name" value="Glyco_hydro/deAcase_b/a-brl"/>
</dbReference>
<protein>
    <recommendedName>
        <fullName evidence="4">Chitooligosaccharide deacetylase</fullName>
    </recommendedName>
    <alternativeName>
        <fullName evidence="6">Nodulation protein B</fullName>
    </alternativeName>
</protein>
<dbReference type="GO" id="GO:0016810">
    <property type="term" value="F:hydrolase activity, acting on carbon-nitrogen (but not peptide) bonds"/>
    <property type="evidence" value="ECO:0007669"/>
    <property type="project" value="InterPro"/>
</dbReference>
<gene>
    <name evidence="8" type="ORF">SAMN05444273_11043</name>
</gene>
<dbReference type="EMBL" id="FQUV01000010">
    <property type="protein sequence ID" value="SHF70930.1"/>
    <property type="molecule type" value="Genomic_DNA"/>
</dbReference>
<sequence length="326" mass="36543">MKAALKRIALMLLTSDPVYTMLRKYALQDDPITILCYHTLRPDNEPLDAWTTLGVNAFRDQITLLRKTYDIVSLDEALTLGSRGRPRAVLTFDDGERGLFDHLLPIVEEEDLPVTVYVATEQFVRDEPFWFDQVMNALQGAGETLIDLTDHGLNKWKIGPTRGKTRWVQIGLVLEALKATSMADRDRLAAEVVAQAGPATDGFTPLHPMTLVQLKELAAHPLVTIGAHSHGHELLDQISIDAARISVARSRELLQDWTQQPVYHFAYPNGNYTPALMAMLKEEGFASATILEDRLMRTDAPALSLPRIGVGRYDSFARFKLRLIEI</sequence>
<evidence type="ECO:0000256" key="6">
    <source>
        <dbReference type="ARBA" id="ARBA00032976"/>
    </source>
</evidence>
<organism evidence="8 9">
    <name type="scientific">Litoreibacter ascidiaceicola</name>
    <dbReference type="NCBI Taxonomy" id="1486859"/>
    <lineage>
        <taxon>Bacteria</taxon>
        <taxon>Pseudomonadati</taxon>
        <taxon>Pseudomonadota</taxon>
        <taxon>Alphaproteobacteria</taxon>
        <taxon>Rhodobacterales</taxon>
        <taxon>Roseobacteraceae</taxon>
        <taxon>Litoreibacter</taxon>
    </lineage>
</organism>
<feature type="domain" description="NodB homology" evidence="7">
    <location>
        <begin position="84"/>
        <end position="132"/>
    </location>
</feature>
<comment type="similarity">
    <text evidence="3">Belongs to the polysaccharide deacetylase family.</text>
</comment>
<dbReference type="RefSeq" id="WP_073146021.1">
    <property type="nucleotide sequence ID" value="NZ_FQUV01000010.1"/>
</dbReference>
<reference evidence="9" key="1">
    <citation type="submission" date="2016-11" db="EMBL/GenBank/DDBJ databases">
        <authorList>
            <person name="Varghese N."/>
            <person name="Submissions S."/>
        </authorList>
    </citation>
    <scope>NUCLEOTIDE SEQUENCE [LARGE SCALE GENOMIC DNA]</scope>
    <source>
        <strain evidence="9">DSM 100566</strain>
    </source>
</reference>
<dbReference type="Proteomes" id="UP000184144">
    <property type="component" value="Unassembled WGS sequence"/>
</dbReference>
<evidence type="ECO:0000256" key="4">
    <source>
        <dbReference type="ARBA" id="ARBA00020071"/>
    </source>
</evidence>
<evidence type="ECO:0000256" key="3">
    <source>
        <dbReference type="ARBA" id="ARBA00010973"/>
    </source>
</evidence>
<dbReference type="SUPFAM" id="SSF88713">
    <property type="entry name" value="Glycoside hydrolase/deacetylase"/>
    <property type="match status" value="1"/>
</dbReference>
<dbReference type="PANTHER" id="PTHR34216:SF3">
    <property type="entry name" value="POLY-BETA-1,6-N-ACETYL-D-GLUCOSAMINE N-DEACETYLASE"/>
    <property type="match status" value="1"/>
</dbReference>
<evidence type="ECO:0000256" key="1">
    <source>
        <dbReference type="ARBA" id="ARBA00003236"/>
    </source>
</evidence>
<dbReference type="OrthoDB" id="9782872at2"/>
<evidence type="ECO:0000256" key="5">
    <source>
        <dbReference type="ARBA" id="ARBA00022729"/>
    </source>
</evidence>
<dbReference type="Gene3D" id="3.20.20.370">
    <property type="entry name" value="Glycoside hydrolase/deacetylase"/>
    <property type="match status" value="1"/>
</dbReference>
<name>A0A1M5DVI1_9RHOB</name>
<evidence type="ECO:0000259" key="7">
    <source>
        <dbReference type="Pfam" id="PF01522"/>
    </source>
</evidence>
<evidence type="ECO:0000313" key="9">
    <source>
        <dbReference type="Proteomes" id="UP000184144"/>
    </source>
</evidence>
<dbReference type="STRING" id="1486859.SAMN05444273_11043"/>
<dbReference type="Pfam" id="PF01522">
    <property type="entry name" value="Polysacc_deac_1"/>
    <property type="match status" value="2"/>
</dbReference>
<keyword evidence="5" id="KW-0732">Signal</keyword>